<sequence>MVKHNTTPKNEKSLPSIEPPSMSDSPFISLVEQDLPRKNIPYPTANDVRCGKGQGANYHRGCRDLRATVEIYLPEFARLPRSGREADKKKRNIASNIVKHFREVRNSRFLRQNPETDLWDDIGDEAAEDKVLQLLRDLKKKKKRPYDAMKRGGEVCPPGTAPVGAEGNSTETGMGNGICVNSSAASCHSAKSHSTVQYHYSQIMDMEAQNYQVFTGKHRRNNSEISSEMSNSVATTHMADCESFSGIDHSHPSSSTYRPFSHNGVHPNDYSVHNIPTHVSPMTAVAFSDKLQINNKSPSRRMHQSPSRTVVRPATVVTTAVMHSQQYRVAPLQLPSASSPSSPQNKNHGQLHQEQQQYPHFAPPQYLMHMGVIPHSNSDQNDPPSPFTPPRRKRMSYNNEPRKGKEIYASRPAMSTTMSPPRPKYSSPSRSRQAKKASSENTCSSSKPEISFKRHVWEKLFDSIPSFCGRVEDVHDGDDSPEDCYRPHNNPQQQLPHQIDQHHQGHYKIIVCNDSYRQLTGKYDIHDHHQYQRQQQQQQMVPSSHPQSIRYLQHAPTEYQEIYPQENQHVYPPQQHHHHQRQQPQHLCPYPVEFNSHHHDPMAKKIRGPPPMHNSVSGDIPQHLQQHFPEKRMDIDYHEDKSMSSCESSAGEKKCTPAAGITSRGPSRQNSGSSHSSNFLEFVSNDGDIFSSTSPPAIDSKTIAY</sequence>
<reference evidence="3" key="1">
    <citation type="submission" date="2021-01" db="EMBL/GenBank/DDBJ databases">
        <authorList>
            <person name="Corre E."/>
            <person name="Pelletier E."/>
            <person name="Niang G."/>
            <person name="Scheremetjew M."/>
            <person name="Finn R."/>
            <person name="Kale V."/>
            <person name="Holt S."/>
            <person name="Cochrane G."/>
            <person name="Meng A."/>
            <person name="Brown T."/>
            <person name="Cohen L."/>
        </authorList>
    </citation>
    <scope>NUCLEOTIDE SEQUENCE</scope>
    <source>
        <strain evidence="3">308</strain>
    </source>
</reference>
<organism evidence="3">
    <name type="scientific">Corethron hystrix</name>
    <dbReference type="NCBI Taxonomy" id="216773"/>
    <lineage>
        <taxon>Eukaryota</taxon>
        <taxon>Sar</taxon>
        <taxon>Stramenopiles</taxon>
        <taxon>Ochrophyta</taxon>
        <taxon>Bacillariophyta</taxon>
        <taxon>Coscinodiscophyceae</taxon>
        <taxon>Corethrophycidae</taxon>
        <taxon>Corethrales</taxon>
        <taxon>Corethraceae</taxon>
        <taxon>Corethron</taxon>
    </lineage>
</organism>
<evidence type="ECO:0000259" key="2">
    <source>
        <dbReference type="Pfam" id="PF20710"/>
    </source>
</evidence>
<feature type="compositionally biased region" description="Polar residues" evidence="1">
    <location>
        <begin position="345"/>
        <end position="355"/>
    </location>
</feature>
<feature type="compositionally biased region" description="Basic and acidic residues" evidence="1">
    <location>
        <begin position="474"/>
        <end position="486"/>
    </location>
</feature>
<feature type="region of interest" description="Disordered" evidence="1">
    <location>
        <begin position="589"/>
        <end position="620"/>
    </location>
</feature>
<feature type="region of interest" description="Disordered" evidence="1">
    <location>
        <begin position="334"/>
        <end position="355"/>
    </location>
</feature>
<feature type="domain" description="DUF6824" evidence="2">
    <location>
        <begin position="47"/>
        <end position="137"/>
    </location>
</feature>
<evidence type="ECO:0000313" key="3">
    <source>
        <dbReference type="EMBL" id="CAD8903699.1"/>
    </source>
</evidence>
<feature type="region of interest" description="Disordered" evidence="1">
    <location>
        <begin position="474"/>
        <end position="495"/>
    </location>
</feature>
<evidence type="ECO:0000256" key="1">
    <source>
        <dbReference type="SAM" id="MobiDB-lite"/>
    </source>
</evidence>
<dbReference type="InterPro" id="IPR049227">
    <property type="entry name" value="DUF6824"/>
</dbReference>
<protein>
    <recommendedName>
        <fullName evidence="2">DUF6824 domain-containing protein</fullName>
    </recommendedName>
</protein>
<name>A0A7S1C1U3_9STRA</name>
<gene>
    <name evidence="3" type="ORF">CHYS00102_LOCUS30919</name>
</gene>
<feature type="region of interest" description="Disordered" evidence="1">
    <location>
        <begin position="371"/>
        <end position="448"/>
    </location>
</feature>
<accession>A0A7S1C1U3</accession>
<feature type="region of interest" description="Disordered" evidence="1">
    <location>
        <begin position="1"/>
        <end position="27"/>
    </location>
</feature>
<dbReference type="EMBL" id="HBFR01042280">
    <property type="protein sequence ID" value="CAD8903699.1"/>
    <property type="molecule type" value="Transcribed_RNA"/>
</dbReference>
<feature type="compositionally biased region" description="Polar residues" evidence="1">
    <location>
        <begin position="439"/>
        <end position="448"/>
    </location>
</feature>
<dbReference type="AlphaFoldDB" id="A0A7S1C1U3"/>
<dbReference type="Pfam" id="PF20710">
    <property type="entry name" value="DUF6824"/>
    <property type="match status" value="1"/>
</dbReference>
<feature type="compositionally biased region" description="Low complexity" evidence="1">
    <location>
        <begin position="667"/>
        <end position="677"/>
    </location>
</feature>
<proteinExistence type="predicted"/>
<feature type="compositionally biased region" description="Low complexity" evidence="1">
    <location>
        <begin position="334"/>
        <end position="344"/>
    </location>
</feature>
<feature type="region of interest" description="Disordered" evidence="1">
    <location>
        <begin position="640"/>
        <end position="705"/>
    </location>
</feature>